<evidence type="ECO:0000313" key="2">
    <source>
        <dbReference type="EMBL" id="MDO3680096.1"/>
    </source>
</evidence>
<name>A0ABT8VGH7_9BACL</name>
<dbReference type="EMBL" id="JAUMKJ010000035">
    <property type="protein sequence ID" value="MDO3680096.1"/>
    <property type="molecule type" value="Genomic_DNA"/>
</dbReference>
<dbReference type="InterPro" id="IPR036249">
    <property type="entry name" value="Thioredoxin-like_sf"/>
</dbReference>
<dbReference type="CDD" id="cd02947">
    <property type="entry name" value="TRX_family"/>
    <property type="match status" value="1"/>
</dbReference>
<comment type="caution">
    <text evidence="2">The sequence shown here is derived from an EMBL/GenBank/DDBJ whole genome shotgun (WGS) entry which is preliminary data.</text>
</comment>
<organism evidence="2 3">
    <name type="scientific">Paenibacillus ehimensis</name>
    <dbReference type="NCBI Taxonomy" id="79264"/>
    <lineage>
        <taxon>Bacteria</taxon>
        <taxon>Bacillati</taxon>
        <taxon>Bacillota</taxon>
        <taxon>Bacilli</taxon>
        <taxon>Bacillales</taxon>
        <taxon>Paenibacillaceae</taxon>
        <taxon>Paenibacillus</taxon>
    </lineage>
</organism>
<keyword evidence="3" id="KW-1185">Reference proteome</keyword>
<accession>A0ABT8VGH7</accession>
<sequence>MEATSNYDTGEIASMTLEEWTEKELLAWPAASIEAAERESLQHPEQADEESHLASPEPRYVFFYTPLCGTCKVGERMLEVVAALNPRTVIGRCNINFSPQLARNWKIESVPCLVRWQRGTTDKKYRFDDVQELHRWMNVTTNGA</sequence>
<reference evidence="2" key="1">
    <citation type="submission" date="2023-07" db="EMBL/GenBank/DDBJ databases">
        <authorList>
            <person name="Aktuganov G."/>
            <person name="Boyko T."/>
            <person name="Delegan Y."/>
            <person name="Galimzianova N."/>
            <person name="Gilvanova E."/>
            <person name="Korobov V."/>
            <person name="Kuzmina L."/>
            <person name="Melentiev A."/>
            <person name="Milman P."/>
            <person name="Ryabova A."/>
            <person name="Stupak E."/>
            <person name="Yasakov T."/>
            <person name="Zharikova N."/>
            <person name="Zhurenko E."/>
        </authorList>
    </citation>
    <scope>NUCLEOTIDE SEQUENCE</scope>
    <source>
        <strain evidence="2">IB-739</strain>
    </source>
</reference>
<evidence type="ECO:0000259" key="1">
    <source>
        <dbReference type="Pfam" id="PF00085"/>
    </source>
</evidence>
<dbReference type="RefSeq" id="WP_302880349.1">
    <property type="nucleotide sequence ID" value="NZ_JAUMKJ010000035.1"/>
</dbReference>
<dbReference type="InterPro" id="IPR013766">
    <property type="entry name" value="Thioredoxin_domain"/>
</dbReference>
<protein>
    <submittedName>
        <fullName evidence="2">Thioredoxin family protein</fullName>
    </submittedName>
</protein>
<dbReference type="Proteomes" id="UP001168883">
    <property type="component" value="Unassembled WGS sequence"/>
</dbReference>
<evidence type="ECO:0000313" key="3">
    <source>
        <dbReference type="Proteomes" id="UP001168883"/>
    </source>
</evidence>
<dbReference type="Pfam" id="PF00085">
    <property type="entry name" value="Thioredoxin"/>
    <property type="match status" value="1"/>
</dbReference>
<feature type="domain" description="Thioredoxin" evidence="1">
    <location>
        <begin position="56"/>
        <end position="128"/>
    </location>
</feature>
<gene>
    <name evidence="2" type="ORF">Q3C12_24085</name>
</gene>
<proteinExistence type="predicted"/>
<dbReference type="SUPFAM" id="SSF52833">
    <property type="entry name" value="Thioredoxin-like"/>
    <property type="match status" value="1"/>
</dbReference>
<dbReference type="Gene3D" id="3.40.30.10">
    <property type="entry name" value="Glutaredoxin"/>
    <property type="match status" value="1"/>
</dbReference>